<organism evidence="2 3">
    <name type="scientific">Alienimonas californiensis</name>
    <dbReference type="NCBI Taxonomy" id="2527989"/>
    <lineage>
        <taxon>Bacteria</taxon>
        <taxon>Pseudomonadati</taxon>
        <taxon>Planctomycetota</taxon>
        <taxon>Planctomycetia</taxon>
        <taxon>Planctomycetales</taxon>
        <taxon>Planctomycetaceae</taxon>
        <taxon>Alienimonas</taxon>
    </lineage>
</organism>
<gene>
    <name evidence="2" type="ORF">CA12_23390</name>
</gene>
<name>A0A517PA39_9PLAN</name>
<dbReference type="InterPro" id="IPR029471">
    <property type="entry name" value="HNH_5"/>
</dbReference>
<dbReference type="CDD" id="cd00085">
    <property type="entry name" value="HNHc"/>
    <property type="match status" value="1"/>
</dbReference>
<dbReference type="InterPro" id="IPR003615">
    <property type="entry name" value="HNH_nuc"/>
</dbReference>
<dbReference type="Proteomes" id="UP000318741">
    <property type="component" value="Chromosome"/>
</dbReference>
<keyword evidence="3" id="KW-1185">Reference proteome</keyword>
<protein>
    <recommendedName>
        <fullName evidence="1">HNH endonuclease 5 domain-containing protein</fullName>
    </recommendedName>
</protein>
<dbReference type="Gene3D" id="1.10.30.50">
    <property type="match status" value="1"/>
</dbReference>
<evidence type="ECO:0000259" key="1">
    <source>
        <dbReference type="Pfam" id="PF14279"/>
    </source>
</evidence>
<feature type="domain" description="HNH endonuclease 5" evidence="1">
    <location>
        <begin position="23"/>
        <end position="66"/>
    </location>
</feature>
<dbReference type="AlphaFoldDB" id="A0A517PA39"/>
<accession>A0A517PA39</accession>
<proteinExistence type="predicted"/>
<dbReference type="EMBL" id="CP036265">
    <property type="protein sequence ID" value="QDT16239.1"/>
    <property type="molecule type" value="Genomic_DNA"/>
</dbReference>
<dbReference type="PANTHER" id="PTHR37827">
    <property type="entry name" value="TUDOR DOMAIN-CONTAINING PROTEIN"/>
    <property type="match status" value="1"/>
</dbReference>
<dbReference type="KEGG" id="acaf:CA12_23390"/>
<dbReference type="PANTHER" id="PTHR37827:SF1">
    <property type="entry name" value="HNH DOMAIN-CONTAINING PROTEIN"/>
    <property type="match status" value="1"/>
</dbReference>
<evidence type="ECO:0000313" key="2">
    <source>
        <dbReference type="EMBL" id="QDT16239.1"/>
    </source>
</evidence>
<evidence type="ECO:0000313" key="3">
    <source>
        <dbReference type="Proteomes" id="UP000318741"/>
    </source>
</evidence>
<sequence>MARKNRNAMPDWFVQQDRSPPACVLCRHEYDRAKLTKHHLVPKSRGGTETVLLCRPCHKTVHATFTEKELERDYDTVEALRNAEALHGWISWIRKRKPGKRIRVR</sequence>
<dbReference type="Pfam" id="PF14279">
    <property type="entry name" value="HNH_5"/>
    <property type="match status" value="1"/>
</dbReference>
<reference evidence="2 3" key="1">
    <citation type="submission" date="2019-02" db="EMBL/GenBank/DDBJ databases">
        <title>Deep-cultivation of Planctomycetes and their phenomic and genomic characterization uncovers novel biology.</title>
        <authorList>
            <person name="Wiegand S."/>
            <person name="Jogler M."/>
            <person name="Boedeker C."/>
            <person name="Pinto D."/>
            <person name="Vollmers J."/>
            <person name="Rivas-Marin E."/>
            <person name="Kohn T."/>
            <person name="Peeters S.H."/>
            <person name="Heuer A."/>
            <person name="Rast P."/>
            <person name="Oberbeckmann S."/>
            <person name="Bunk B."/>
            <person name="Jeske O."/>
            <person name="Meyerdierks A."/>
            <person name="Storesund J.E."/>
            <person name="Kallscheuer N."/>
            <person name="Luecker S."/>
            <person name="Lage O.M."/>
            <person name="Pohl T."/>
            <person name="Merkel B.J."/>
            <person name="Hornburger P."/>
            <person name="Mueller R.-W."/>
            <person name="Bruemmer F."/>
            <person name="Labrenz M."/>
            <person name="Spormann A.M."/>
            <person name="Op den Camp H."/>
            <person name="Overmann J."/>
            <person name="Amann R."/>
            <person name="Jetten M.S.M."/>
            <person name="Mascher T."/>
            <person name="Medema M.H."/>
            <person name="Devos D.P."/>
            <person name="Kaster A.-K."/>
            <person name="Ovreas L."/>
            <person name="Rohde M."/>
            <person name="Galperin M.Y."/>
            <person name="Jogler C."/>
        </authorList>
    </citation>
    <scope>NUCLEOTIDE SEQUENCE [LARGE SCALE GENOMIC DNA]</scope>
    <source>
        <strain evidence="2 3">CA12</strain>
    </source>
</reference>